<keyword evidence="4" id="KW-1185">Reference proteome</keyword>
<gene>
    <name evidence="3" type="ORF">FAZ95_26415</name>
</gene>
<dbReference type="PIRSF" id="PIRSF016919">
    <property type="entry name" value="HupE_UreJ"/>
    <property type="match status" value="1"/>
</dbReference>
<evidence type="ECO:0000313" key="3">
    <source>
        <dbReference type="EMBL" id="QCP52684.1"/>
    </source>
</evidence>
<dbReference type="KEGG" id="tvl:FAZ95_26415"/>
<keyword evidence="1" id="KW-0472">Membrane</keyword>
<evidence type="ECO:0008006" key="5">
    <source>
        <dbReference type="Google" id="ProtNLM"/>
    </source>
</evidence>
<evidence type="ECO:0000313" key="4">
    <source>
        <dbReference type="Proteomes" id="UP000298656"/>
    </source>
</evidence>
<sequence length="208" mass="21697">MCALQRVAWPAVCGLIVLMFVGSANAHAVYQGAGDFYAGMLHPLTSPEHLLPMLALGVLAGQNGLKRCEFVLWAFPAALAAGACIALAITDLHGIFLFNIASGVLLGSLVAAAFRLPSWLILILAAVFGLSHGYANGAVIMGQIRPGVFITGLVCASFILIAYTVAATSFLLRLRPTWIAIAVRVAGSWAAAIGLLVLSLSQRALLLS</sequence>
<feature type="transmembrane region" description="Helical" evidence="1">
    <location>
        <begin position="70"/>
        <end position="89"/>
    </location>
</feature>
<feature type="transmembrane region" description="Helical" evidence="1">
    <location>
        <begin position="148"/>
        <end position="172"/>
    </location>
</feature>
<name>A0A4P8IZG6_9BURK</name>
<feature type="transmembrane region" description="Helical" evidence="1">
    <location>
        <begin position="96"/>
        <end position="114"/>
    </location>
</feature>
<evidence type="ECO:0000256" key="2">
    <source>
        <dbReference type="SAM" id="SignalP"/>
    </source>
</evidence>
<proteinExistence type="predicted"/>
<keyword evidence="1" id="KW-1133">Transmembrane helix</keyword>
<dbReference type="InterPro" id="IPR007038">
    <property type="entry name" value="HupE_UreJ"/>
</dbReference>
<dbReference type="OrthoDB" id="8909461at2"/>
<keyword evidence="1" id="KW-0812">Transmembrane</keyword>
<protein>
    <recommendedName>
        <fullName evidence="5">HupE/UreJ family protein</fullName>
    </recommendedName>
</protein>
<dbReference type="Proteomes" id="UP000298656">
    <property type="component" value="Chromosome 2"/>
</dbReference>
<feature type="transmembrane region" description="Helical" evidence="1">
    <location>
        <begin position="178"/>
        <end position="200"/>
    </location>
</feature>
<feature type="chain" id="PRO_5020244897" description="HupE/UreJ family protein" evidence="2">
    <location>
        <begin position="27"/>
        <end position="208"/>
    </location>
</feature>
<accession>A0A4P8IZG6</accession>
<feature type="transmembrane region" description="Helical" evidence="1">
    <location>
        <begin position="120"/>
        <end position="141"/>
    </location>
</feature>
<reference evidence="3 4" key="1">
    <citation type="submission" date="2019-05" db="EMBL/GenBank/DDBJ databases">
        <title>Burkholderia sp. DHOD12, isolated from subtropical forest soil.</title>
        <authorList>
            <person name="Gao Z.-H."/>
            <person name="Qiu L.-H."/>
        </authorList>
    </citation>
    <scope>NUCLEOTIDE SEQUENCE [LARGE SCALE GENOMIC DNA]</scope>
    <source>
        <strain evidence="3 4">DHOD12</strain>
    </source>
</reference>
<dbReference type="RefSeq" id="WP_137335455.1">
    <property type="nucleotide sequence ID" value="NZ_CP040078.1"/>
</dbReference>
<evidence type="ECO:0000256" key="1">
    <source>
        <dbReference type="SAM" id="Phobius"/>
    </source>
</evidence>
<dbReference type="Pfam" id="PF04955">
    <property type="entry name" value="HupE_UreJ"/>
    <property type="match status" value="1"/>
</dbReference>
<organism evidence="3 4">
    <name type="scientific">Trinickia violacea</name>
    <dbReference type="NCBI Taxonomy" id="2571746"/>
    <lineage>
        <taxon>Bacteria</taxon>
        <taxon>Pseudomonadati</taxon>
        <taxon>Pseudomonadota</taxon>
        <taxon>Betaproteobacteria</taxon>
        <taxon>Burkholderiales</taxon>
        <taxon>Burkholderiaceae</taxon>
        <taxon>Trinickia</taxon>
    </lineage>
</organism>
<dbReference type="EMBL" id="CP040078">
    <property type="protein sequence ID" value="QCP52684.1"/>
    <property type="molecule type" value="Genomic_DNA"/>
</dbReference>
<dbReference type="AlphaFoldDB" id="A0A4P8IZG6"/>
<keyword evidence="2" id="KW-0732">Signal</keyword>
<feature type="signal peptide" evidence="2">
    <location>
        <begin position="1"/>
        <end position="26"/>
    </location>
</feature>